<accession>A0A0M8PC71</accession>
<dbReference type="Proteomes" id="UP000037696">
    <property type="component" value="Unassembled WGS sequence"/>
</dbReference>
<dbReference type="EMBL" id="LHQQ01000048">
    <property type="protein sequence ID" value="KOS45131.1"/>
    <property type="molecule type" value="Genomic_DNA"/>
</dbReference>
<dbReference type="AlphaFoldDB" id="A0A0M8PC71"/>
<gene>
    <name evidence="1" type="ORF">ACN38_g3887</name>
</gene>
<comment type="caution">
    <text evidence="1">The sequence shown here is derived from an EMBL/GenBank/DDBJ whole genome shotgun (WGS) entry which is preliminary data.</text>
</comment>
<name>A0A0M8PC71_9EURO</name>
<organism evidence="1 2">
    <name type="scientific">Penicillium nordicum</name>
    <dbReference type="NCBI Taxonomy" id="229535"/>
    <lineage>
        <taxon>Eukaryota</taxon>
        <taxon>Fungi</taxon>
        <taxon>Dikarya</taxon>
        <taxon>Ascomycota</taxon>
        <taxon>Pezizomycotina</taxon>
        <taxon>Eurotiomycetes</taxon>
        <taxon>Eurotiomycetidae</taxon>
        <taxon>Eurotiales</taxon>
        <taxon>Aspergillaceae</taxon>
        <taxon>Penicillium</taxon>
    </lineage>
</organism>
<reference evidence="1 2" key="1">
    <citation type="submission" date="2015-08" db="EMBL/GenBank/DDBJ databases">
        <title>Genome sequencing of Penicillium nordicum.</title>
        <authorList>
            <person name="Nguyen H.D."/>
            <person name="Seifert K.A."/>
        </authorList>
    </citation>
    <scope>NUCLEOTIDE SEQUENCE [LARGE SCALE GENOMIC DNA]</scope>
    <source>
        <strain evidence="1 2">DAOMC 185683</strain>
    </source>
</reference>
<proteinExistence type="predicted"/>
<evidence type="ECO:0000313" key="1">
    <source>
        <dbReference type="EMBL" id="KOS45131.1"/>
    </source>
</evidence>
<keyword evidence="2" id="KW-1185">Reference proteome</keyword>
<evidence type="ECO:0000313" key="2">
    <source>
        <dbReference type="Proteomes" id="UP000037696"/>
    </source>
</evidence>
<protein>
    <submittedName>
        <fullName evidence="1">Uncharacterized protein</fullName>
    </submittedName>
</protein>
<sequence length="94" mass="10666">MLLVVARLIANHRLRCPARPKRMRLNSKRDQILDHMLPFEIIDTSYQVALCLDSASVENLMTVVLLWSGAFHTARSGPNRIACKSTYQTWPGNS</sequence>